<evidence type="ECO:0000313" key="2">
    <source>
        <dbReference type="EMBL" id="KAK1367164.1"/>
    </source>
</evidence>
<organism evidence="2 3">
    <name type="scientific">Heracleum sosnowskyi</name>
    <dbReference type="NCBI Taxonomy" id="360622"/>
    <lineage>
        <taxon>Eukaryota</taxon>
        <taxon>Viridiplantae</taxon>
        <taxon>Streptophyta</taxon>
        <taxon>Embryophyta</taxon>
        <taxon>Tracheophyta</taxon>
        <taxon>Spermatophyta</taxon>
        <taxon>Magnoliopsida</taxon>
        <taxon>eudicotyledons</taxon>
        <taxon>Gunneridae</taxon>
        <taxon>Pentapetalae</taxon>
        <taxon>asterids</taxon>
        <taxon>campanulids</taxon>
        <taxon>Apiales</taxon>
        <taxon>Apiaceae</taxon>
        <taxon>Apioideae</taxon>
        <taxon>apioid superclade</taxon>
        <taxon>Tordylieae</taxon>
        <taxon>Tordyliinae</taxon>
        <taxon>Heracleum</taxon>
    </lineage>
</organism>
<feature type="compositionally biased region" description="Low complexity" evidence="1">
    <location>
        <begin position="7"/>
        <end position="20"/>
    </location>
</feature>
<protein>
    <submittedName>
        <fullName evidence="2">Uncharacterized protein</fullName>
    </submittedName>
</protein>
<sequence length="151" mass="16765">MISKLLSSRSNSHTTSFSTSCSPRFVRAHLTRSIECKTKPGIIIQSFVPGSVDFDSLHNNAPTAIEIDEPLKTLLYATGDMGSCNGLHCLYNLRSDLFLWNPAMRKCRKLPAAPAEFLRLFEFDKSSLGGFGYDAGNDDYSYSYSFATLCQ</sequence>
<reference evidence="2" key="2">
    <citation type="submission" date="2023-05" db="EMBL/GenBank/DDBJ databases">
        <authorList>
            <person name="Schelkunov M.I."/>
        </authorList>
    </citation>
    <scope>NUCLEOTIDE SEQUENCE</scope>
    <source>
        <strain evidence="2">Hsosn_3</strain>
        <tissue evidence="2">Leaf</tissue>
    </source>
</reference>
<evidence type="ECO:0000313" key="3">
    <source>
        <dbReference type="Proteomes" id="UP001237642"/>
    </source>
</evidence>
<feature type="region of interest" description="Disordered" evidence="1">
    <location>
        <begin position="1"/>
        <end position="20"/>
    </location>
</feature>
<evidence type="ECO:0000256" key="1">
    <source>
        <dbReference type="SAM" id="MobiDB-lite"/>
    </source>
</evidence>
<dbReference type="Proteomes" id="UP001237642">
    <property type="component" value="Unassembled WGS sequence"/>
</dbReference>
<reference evidence="2" key="1">
    <citation type="submission" date="2023-02" db="EMBL/GenBank/DDBJ databases">
        <title>Genome of toxic invasive species Heracleum sosnowskyi carries increased number of genes despite the absence of recent whole-genome duplications.</title>
        <authorList>
            <person name="Schelkunov M."/>
            <person name="Shtratnikova V."/>
            <person name="Makarenko M."/>
            <person name="Klepikova A."/>
            <person name="Omelchenko D."/>
            <person name="Novikova G."/>
            <person name="Obukhova E."/>
            <person name="Bogdanov V."/>
            <person name="Penin A."/>
            <person name="Logacheva M."/>
        </authorList>
    </citation>
    <scope>NUCLEOTIDE SEQUENCE</scope>
    <source>
        <strain evidence="2">Hsosn_3</strain>
        <tissue evidence="2">Leaf</tissue>
    </source>
</reference>
<dbReference type="EMBL" id="JAUIZM010000009">
    <property type="protein sequence ID" value="KAK1367164.1"/>
    <property type="molecule type" value="Genomic_DNA"/>
</dbReference>
<comment type="caution">
    <text evidence="2">The sequence shown here is derived from an EMBL/GenBank/DDBJ whole genome shotgun (WGS) entry which is preliminary data.</text>
</comment>
<name>A0AAD8HH66_9APIA</name>
<proteinExistence type="predicted"/>
<gene>
    <name evidence="2" type="ORF">POM88_042725</name>
</gene>
<accession>A0AAD8HH66</accession>
<dbReference type="AlphaFoldDB" id="A0AAD8HH66"/>
<dbReference type="PROSITE" id="PS51257">
    <property type="entry name" value="PROKAR_LIPOPROTEIN"/>
    <property type="match status" value="1"/>
</dbReference>
<keyword evidence="3" id="KW-1185">Reference proteome</keyword>